<comment type="caution">
    <text evidence="1">The sequence shown here is derived from an EMBL/GenBank/DDBJ whole genome shotgun (WGS) entry which is preliminary data.</text>
</comment>
<gene>
    <name evidence="1" type="ORF">BDN70DRAFT_934609</name>
</gene>
<dbReference type="EMBL" id="MU155276">
    <property type="protein sequence ID" value="KAF9476949.1"/>
    <property type="molecule type" value="Genomic_DNA"/>
</dbReference>
<proteinExistence type="predicted"/>
<keyword evidence="2" id="KW-1185">Reference proteome</keyword>
<dbReference type="AlphaFoldDB" id="A0A9P6CY53"/>
<name>A0A9P6CY53_9AGAR</name>
<protein>
    <submittedName>
        <fullName evidence="1">Uncharacterized protein</fullName>
    </submittedName>
</protein>
<sequence>MSGEILPLKIRVGIRDQWDSPNAPIRGTIDTLTKVLGHVVTPQIEWQTLFASLKDAFPDINTFVPAICRIGIAFYSRLVSRLENESKTEWTEKFVEEMSKIAHWKLRMEAIDDKGFERPLLIWNIDAGNFCIQIPKSRPAVNSTIEAGFDEDLDSFFGGAKYPSLAQAAQAPKSELPKEDDWADIGDMDEPHAETLRAGTSHHTSIPTPRVSAPKPVASKIEDLPPFDIVSRPAKLYKSIAPYVLIVNNTRIPLLIQGSHPPSLEYLAKYLKKWARTDPNNAIKRPLLKVETVESALFSDVIDLITVEPNYFRGEPQPLNPSLILGFVEGVLGYTETFTDGSRWVFKLDPESHSETSVVERNRKIL</sequence>
<dbReference type="OrthoDB" id="4926491at2759"/>
<dbReference type="Proteomes" id="UP000807469">
    <property type="component" value="Unassembled WGS sequence"/>
</dbReference>
<evidence type="ECO:0000313" key="2">
    <source>
        <dbReference type="Proteomes" id="UP000807469"/>
    </source>
</evidence>
<evidence type="ECO:0000313" key="1">
    <source>
        <dbReference type="EMBL" id="KAF9476949.1"/>
    </source>
</evidence>
<accession>A0A9P6CY53</accession>
<reference evidence="1" key="1">
    <citation type="submission" date="2020-11" db="EMBL/GenBank/DDBJ databases">
        <authorList>
            <consortium name="DOE Joint Genome Institute"/>
            <person name="Ahrendt S."/>
            <person name="Riley R."/>
            <person name="Andreopoulos W."/>
            <person name="Labutti K."/>
            <person name="Pangilinan J."/>
            <person name="Ruiz-Duenas F.J."/>
            <person name="Barrasa J.M."/>
            <person name="Sanchez-Garcia M."/>
            <person name="Camarero S."/>
            <person name="Miyauchi S."/>
            <person name="Serrano A."/>
            <person name="Linde D."/>
            <person name="Babiker R."/>
            <person name="Drula E."/>
            <person name="Ayuso-Fernandez I."/>
            <person name="Pacheco R."/>
            <person name="Padilla G."/>
            <person name="Ferreira P."/>
            <person name="Barriuso J."/>
            <person name="Kellner H."/>
            <person name="Castanera R."/>
            <person name="Alfaro M."/>
            <person name="Ramirez L."/>
            <person name="Pisabarro A.G."/>
            <person name="Kuo A."/>
            <person name="Tritt A."/>
            <person name="Lipzen A."/>
            <person name="He G."/>
            <person name="Yan M."/>
            <person name="Ng V."/>
            <person name="Cullen D."/>
            <person name="Martin F."/>
            <person name="Rosso M.-N."/>
            <person name="Henrissat B."/>
            <person name="Hibbett D."/>
            <person name="Martinez A.T."/>
            <person name="Grigoriev I.V."/>
        </authorList>
    </citation>
    <scope>NUCLEOTIDE SEQUENCE</scope>
    <source>
        <strain evidence="1">CIRM-BRFM 674</strain>
    </source>
</reference>
<organism evidence="1 2">
    <name type="scientific">Pholiota conissans</name>
    <dbReference type="NCBI Taxonomy" id="109636"/>
    <lineage>
        <taxon>Eukaryota</taxon>
        <taxon>Fungi</taxon>
        <taxon>Dikarya</taxon>
        <taxon>Basidiomycota</taxon>
        <taxon>Agaricomycotina</taxon>
        <taxon>Agaricomycetes</taxon>
        <taxon>Agaricomycetidae</taxon>
        <taxon>Agaricales</taxon>
        <taxon>Agaricineae</taxon>
        <taxon>Strophariaceae</taxon>
        <taxon>Pholiota</taxon>
    </lineage>
</organism>